<evidence type="ECO:0000259" key="1">
    <source>
        <dbReference type="Pfam" id="PF04321"/>
    </source>
</evidence>
<dbReference type="Gene3D" id="3.40.50.720">
    <property type="entry name" value="NAD(P)-binding Rossmann-like Domain"/>
    <property type="match status" value="1"/>
</dbReference>
<gene>
    <name evidence="2" type="ORF">METZ01_LOCUS155510</name>
</gene>
<evidence type="ECO:0000313" key="2">
    <source>
        <dbReference type="EMBL" id="SVB02656.1"/>
    </source>
</evidence>
<dbReference type="AlphaFoldDB" id="A0A382AME1"/>
<dbReference type="PANTHER" id="PTHR10491">
    <property type="entry name" value="DTDP-4-DEHYDRORHAMNOSE REDUCTASE"/>
    <property type="match status" value="1"/>
</dbReference>
<name>A0A382AME1_9ZZZZ</name>
<organism evidence="2">
    <name type="scientific">marine metagenome</name>
    <dbReference type="NCBI Taxonomy" id="408172"/>
    <lineage>
        <taxon>unclassified sequences</taxon>
        <taxon>metagenomes</taxon>
        <taxon>ecological metagenomes</taxon>
    </lineage>
</organism>
<dbReference type="Gene3D" id="3.90.25.10">
    <property type="entry name" value="UDP-galactose 4-epimerase, domain 1"/>
    <property type="match status" value="1"/>
</dbReference>
<dbReference type="PANTHER" id="PTHR10491:SF4">
    <property type="entry name" value="METHIONINE ADENOSYLTRANSFERASE 2 SUBUNIT BETA"/>
    <property type="match status" value="1"/>
</dbReference>
<proteinExistence type="predicted"/>
<reference evidence="2" key="1">
    <citation type="submission" date="2018-05" db="EMBL/GenBank/DDBJ databases">
        <authorList>
            <person name="Lanie J.A."/>
            <person name="Ng W.-L."/>
            <person name="Kazmierczak K.M."/>
            <person name="Andrzejewski T.M."/>
            <person name="Davidsen T.M."/>
            <person name="Wayne K.J."/>
            <person name="Tettelin H."/>
            <person name="Glass J.I."/>
            <person name="Rusch D."/>
            <person name="Podicherti R."/>
            <person name="Tsui H.-C.T."/>
            <person name="Winkler M.E."/>
        </authorList>
    </citation>
    <scope>NUCLEOTIDE SEQUENCE</scope>
</reference>
<protein>
    <recommendedName>
        <fullName evidence="1">RmlD-like substrate binding domain-containing protein</fullName>
    </recommendedName>
</protein>
<dbReference type="InterPro" id="IPR005913">
    <property type="entry name" value="dTDP_dehydrorham_reduct"/>
</dbReference>
<feature type="non-terminal residue" evidence="2">
    <location>
        <position position="1"/>
    </location>
</feature>
<dbReference type="EMBL" id="UINC01026001">
    <property type="protein sequence ID" value="SVB02656.1"/>
    <property type="molecule type" value="Genomic_DNA"/>
</dbReference>
<dbReference type="Pfam" id="PF04321">
    <property type="entry name" value="RmlD_sub_bind"/>
    <property type="match status" value="1"/>
</dbReference>
<dbReference type="SUPFAM" id="SSF51735">
    <property type="entry name" value="NAD(P)-binding Rossmann-fold domains"/>
    <property type="match status" value="1"/>
</dbReference>
<accession>A0A382AME1</accession>
<sequence>VVAGFAERRQVVALDRTALDVTDRHAVHEAVRAHRPEVVVNCSAWTDVDGCESDPDRARRTNAEAVGHLSEAADRVGAHLVHVSTDFVFDGRADTPYPEDHPTGPLSTYGATKLAGEEAAGPSVTVVRTSWLQPADAPGMVERVLADLAGDDPVLLSDQRRACPTFVADLVPVLARLADERVAGVVHATNAGSTSWFQFARHVATLAGQDPDRIAACPDPGLDGSLPARRPAYSALDNSVLRTLGHPGLRDHRDAVAEAVARAVG</sequence>
<dbReference type="InterPro" id="IPR029903">
    <property type="entry name" value="RmlD-like-bd"/>
</dbReference>
<dbReference type="InterPro" id="IPR036291">
    <property type="entry name" value="NAD(P)-bd_dom_sf"/>
</dbReference>
<dbReference type="CDD" id="cd05254">
    <property type="entry name" value="dTDP_HR_like_SDR_e"/>
    <property type="match status" value="1"/>
</dbReference>
<feature type="domain" description="RmlD-like substrate binding" evidence="1">
    <location>
        <begin position="6"/>
        <end position="262"/>
    </location>
</feature>